<comment type="caution">
    <text evidence="3">The sequence shown here is derived from an EMBL/GenBank/DDBJ whole genome shotgun (WGS) entry which is preliminary data.</text>
</comment>
<keyword evidence="4" id="KW-1185">Reference proteome</keyword>
<reference evidence="3 4" key="1">
    <citation type="submission" date="2019-06" db="EMBL/GenBank/DDBJ databases">
        <title>Genomic Encyclopedia of Archaeal and Bacterial Type Strains, Phase II (KMG-II): from individual species to whole genera.</title>
        <authorList>
            <person name="Goeker M."/>
        </authorList>
    </citation>
    <scope>NUCLEOTIDE SEQUENCE [LARGE SCALE GENOMIC DNA]</scope>
    <source>
        <strain evidence="3 4">DSM 18423</strain>
    </source>
</reference>
<gene>
    <name evidence="3" type="ORF">BD293_3070</name>
</gene>
<organism evidence="3 4">
    <name type="scientific">Roseinatronobacter monicus</name>
    <dbReference type="NCBI Taxonomy" id="393481"/>
    <lineage>
        <taxon>Bacteria</taxon>
        <taxon>Pseudomonadati</taxon>
        <taxon>Pseudomonadota</taxon>
        <taxon>Alphaproteobacteria</taxon>
        <taxon>Rhodobacterales</taxon>
        <taxon>Paracoccaceae</taxon>
        <taxon>Roseinatronobacter</taxon>
    </lineage>
</organism>
<feature type="domain" description="PRC-barrel" evidence="2">
    <location>
        <begin position="92"/>
        <end position="155"/>
    </location>
</feature>
<evidence type="ECO:0000259" key="2">
    <source>
        <dbReference type="Pfam" id="PF05239"/>
    </source>
</evidence>
<evidence type="ECO:0000256" key="1">
    <source>
        <dbReference type="SAM" id="MobiDB-lite"/>
    </source>
</evidence>
<feature type="region of interest" description="Disordered" evidence="1">
    <location>
        <begin position="1"/>
        <end position="91"/>
    </location>
</feature>
<dbReference type="SUPFAM" id="SSF50346">
    <property type="entry name" value="PRC-barrel domain"/>
    <property type="match status" value="1"/>
</dbReference>
<dbReference type="EMBL" id="VFPT01000001">
    <property type="protein sequence ID" value="TQM94394.1"/>
    <property type="molecule type" value="Genomic_DNA"/>
</dbReference>
<proteinExistence type="predicted"/>
<dbReference type="RefSeq" id="WP_142083018.1">
    <property type="nucleotide sequence ID" value="NZ_VFPT01000001.1"/>
</dbReference>
<dbReference type="Gene3D" id="2.30.30.240">
    <property type="entry name" value="PRC-barrel domain"/>
    <property type="match status" value="1"/>
</dbReference>
<feature type="compositionally biased region" description="Acidic residues" evidence="1">
    <location>
        <begin position="25"/>
        <end position="43"/>
    </location>
</feature>
<dbReference type="InterPro" id="IPR011033">
    <property type="entry name" value="PRC_barrel-like_sf"/>
</dbReference>
<dbReference type="OrthoDB" id="7876889at2"/>
<sequence length="181" mass="18794">MTRLRPPADAPDASEDPMTDPLADPADDPMADPADDPMADPADDPMAGPVDDPLADPADDPMTEPADDPMADPAEDPMADDMDMDTTPNGDTVLADDVIGADLLGFDGEVIATVDDVVLDATGGIESILVDVGGFLGLGATTVEIPFADVTVETDDAGDTVLRSQFTSDDLEAMPEYEEEV</sequence>
<dbReference type="Pfam" id="PF05239">
    <property type="entry name" value="PRC"/>
    <property type="match status" value="1"/>
</dbReference>
<dbReference type="InterPro" id="IPR027275">
    <property type="entry name" value="PRC-brl_dom"/>
</dbReference>
<feature type="compositionally biased region" description="Acidic residues" evidence="1">
    <location>
        <begin position="53"/>
        <end position="84"/>
    </location>
</feature>
<evidence type="ECO:0000313" key="4">
    <source>
        <dbReference type="Proteomes" id="UP000320582"/>
    </source>
</evidence>
<protein>
    <submittedName>
        <fullName evidence="3">Sporulation protein YlmC with PRC-barrel domain</fullName>
    </submittedName>
</protein>
<evidence type="ECO:0000313" key="3">
    <source>
        <dbReference type="EMBL" id="TQM94394.1"/>
    </source>
</evidence>
<dbReference type="AlphaFoldDB" id="A0A543KH55"/>
<dbReference type="Proteomes" id="UP000320582">
    <property type="component" value="Unassembled WGS sequence"/>
</dbReference>
<accession>A0A543KH55</accession>
<name>A0A543KH55_9RHOB</name>